<protein>
    <submittedName>
        <fullName evidence="5">Phenylacetic acid degradation protein</fullName>
    </submittedName>
</protein>
<evidence type="ECO:0000256" key="3">
    <source>
        <dbReference type="PROSITE-ProRule" id="PRU01106"/>
    </source>
</evidence>
<dbReference type="PANTHER" id="PTHR21660">
    <property type="entry name" value="THIOESTERASE SUPERFAMILY MEMBER-RELATED"/>
    <property type="match status" value="1"/>
</dbReference>
<evidence type="ECO:0000313" key="5">
    <source>
        <dbReference type="EMBL" id="KGJ05812.1"/>
    </source>
</evidence>
<dbReference type="InterPro" id="IPR039298">
    <property type="entry name" value="ACOT13"/>
</dbReference>
<evidence type="ECO:0000313" key="8">
    <source>
        <dbReference type="Proteomes" id="UP000182312"/>
    </source>
</evidence>
<dbReference type="InterPro" id="IPR003736">
    <property type="entry name" value="PAAI_dom"/>
</dbReference>
<dbReference type="OrthoDB" id="9813282at2"/>
<evidence type="ECO:0000313" key="7">
    <source>
        <dbReference type="Proteomes" id="UP000029846"/>
    </source>
</evidence>
<dbReference type="InterPro" id="IPR029069">
    <property type="entry name" value="HotDog_dom_sf"/>
</dbReference>
<dbReference type="Gene3D" id="3.10.129.10">
    <property type="entry name" value="Hotdog Thioesterase"/>
    <property type="match status" value="1"/>
</dbReference>
<dbReference type="InterPro" id="IPR006683">
    <property type="entry name" value="Thioestr_dom"/>
</dbReference>
<dbReference type="Pfam" id="PF03061">
    <property type="entry name" value="4HBT"/>
    <property type="match status" value="1"/>
</dbReference>
<dbReference type="eggNOG" id="COG2050">
    <property type="taxonomic scope" value="Bacteria"/>
</dbReference>
<dbReference type="EMBL" id="JRKN01000004">
    <property type="protein sequence ID" value="KGJ05812.1"/>
    <property type="molecule type" value="Genomic_DNA"/>
</dbReference>
<proteinExistence type="inferred from homology"/>
<reference evidence="5 7" key="1">
    <citation type="submission" date="2014-09" db="EMBL/GenBank/DDBJ databases">
        <authorList>
            <person name="McGinnis J.M."/>
            <person name="Wolfgang W.J."/>
        </authorList>
    </citation>
    <scope>NUCLEOTIDE SEQUENCE [LARGE SCALE GENOMIC DNA]</scope>
    <source>
        <strain evidence="5 7">JCM 14014</strain>
    </source>
</reference>
<reference evidence="5 7" key="2">
    <citation type="submission" date="2014-10" db="EMBL/GenBank/DDBJ databases">
        <title>Paracoccus sanguinis sp. nov., isolated from clinical specimens of New York State patients.</title>
        <authorList>
            <person name="Mingle L.A."/>
            <person name="Cole J.A."/>
            <person name="Lapierre P."/>
            <person name="Musser K.A."/>
        </authorList>
    </citation>
    <scope>NUCLEOTIDE SEQUENCE [LARGE SCALE GENOMIC DNA]</scope>
    <source>
        <strain evidence="5 7">JCM 14014</strain>
    </source>
</reference>
<gene>
    <name evidence="5" type="ORF">IT41_03835</name>
    <name evidence="6" type="ORF">SAMN04487972_10262</name>
</gene>
<dbReference type="GO" id="GO:0047617">
    <property type="term" value="F:fatty acyl-CoA hydrolase activity"/>
    <property type="evidence" value="ECO:0007669"/>
    <property type="project" value="InterPro"/>
</dbReference>
<dbReference type="STRING" id="376733.SAMN04487972_10262"/>
<dbReference type="Proteomes" id="UP000029846">
    <property type="component" value="Unassembled WGS sequence"/>
</dbReference>
<keyword evidence="7" id="KW-1185">Reference proteome</keyword>
<dbReference type="AlphaFoldDB" id="A0A099F6R6"/>
<dbReference type="Proteomes" id="UP000182312">
    <property type="component" value="Unassembled WGS sequence"/>
</dbReference>
<organism evidence="5 7">
    <name type="scientific">Paracoccus halophilus</name>
    <dbReference type="NCBI Taxonomy" id="376733"/>
    <lineage>
        <taxon>Bacteria</taxon>
        <taxon>Pseudomonadati</taxon>
        <taxon>Pseudomonadota</taxon>
        <taxon>Alphaproteobacteria</taxon>
        <taxon>Rhodobacterales</taxon>
        <taxon>Paracoccaceae</taxon>
        <taxon>Paracoccus</taxon>
    </lineage>
</organism>
<sequence>MNDAQPLQYREESPFSDSLGIRLISAGKAEVLARMTATPALSNHNGVLHGGAVMGLADHAGGTAAFMNLHRGEATTTIESKTNFLRPVRTGDVAHARCIVLHKGGKTMVLQTTITRGDGKVAAIVTQTQMIMEWQEPD</sequence>
<keyword evidence="2 3" id="KW-0378">Hydrolase</keyword>
<reference evidence="6 8" key="3">
    <citation type="submission" date="2016-10" db="EMBL/GenBank/DDBJ databases">
        <authorList>
            <person name="de Groot N.N."/>
        </authorList>
    </citation>
    <scope>NUCLEOTIDE SEQUENCE [LARGE SCALE GENOMIC DNA]</scope>
    <source>
        <strain evidence="6 8">CGMCC 1.6117</strain>
    </source>
</reference>
<comment type="similarity">
    <text evidence="1">Belongs to the thioesterase PaaI family.</text>
</comment>
<dbReference type="SUPFAM" id="SSF54637">
    <property type="entry name" value="Thioesterase/thiol ester dehydrase-isomerase"/>
    <property type="match status" value="1"/>
</dbReference>
<evidence type="ECO:0000256" key="2">
    <source>
        <dbReference type="ARBA" id="ARBA00022801"/>
    </source>
</evidence>
<dbReference type="EMBL" id="FOJO01000002">
    <property type="protein sequence ID" value="SFA40973.1"/>
    <property type="molecule type" value="Genomic_DNA"/>
</dbReference>
<evidence type="ECO:0000259" key="4">
    <source>
        <dbReference type="PROSITE" id="PS51770"/>
    </source>
</evidence>
<dbReference type="NCBIfam" id="TIGR00369">
    <property type="entry name" value="unchar_dom_1"/>
    <property type="match status" value="1"/>
</dbReference>
<dbReference type="RefSeq" id="WP_036738875.1">
    <property type="nucleotide sequence ID" value="NZ_FOJO01000002.1"/>
</dbReference>
<dbReference type="PANTHER" id="PTHR21660:SF1">
    <property type="entry name" value="ACYL-COENZYME A THIOESTERASE 13"/>
    <property type="match status" value="1"/>
</dbReference>
<evidence type="ECO:0000256" key="1">
    <source>
        <dbReference type="ARBA" id="ARBA00008324"/>
    </source>
</evidence>
<accession>A0A099F6R6</accession>
<name>A0A099F6R6_9RHOB</name>
<evidence type="ECO:0000313" key="6">
    <source>
        <dbReference type="EMBL" id="SFA40973.1"/>
    </source>
</evidence>
<dbReference type="InterPro" id="IPR033120">
    <property type="entry name" value="HOTDOG_ACOT"/>
</dbReference>
<dbReference type="CDD" id="cd03443">
    <property type="entry name" value="PaaI_thioesterase"/>
    <property type="match status" value="1"/>
</dbReference>
<dbReference type="PROSITE" id="PS51770">
    <property type="entry name" value="HOTDOG_ACOT"/>
    <property type="match status" value="1"/>
</dbReference>
<feature type="domain" description="HotDog ACOT-type" evidence="4">
    <location>
        <begin position="27"/>
        <end position="138"/>
    </location>
</feature>